<feature type="compositionally biased region" description="Polar residues" evidence="1">
    <location>
        <begin position="279"/>
        <end position="296"/>
    </location>
</feature>
<evidence type="ECO:0000313" key="4">
    <source>
        <dbReference type="Proteomes" id="UP001178281"/>
    </source>
</evidence>
<feature type="compositionally biased region" description="Polar residues" evidence="1">
    <location>
        <begin position="318"/>
        <end position="331"/>
    </location>
</feature>
<evidence type="ECO:0000256" key="2">
    <source>
        <dbReference type="SAM" id="SignalP"/>
    </source>
</evidence>
<dbReference type="EMBL" id="JAUTIX010000007">
    <property type="protein sequence ID" value="MDP0399887.1"/>
    <property type="molecule type" value="Genomic_DNA"/>
</dbReference>
<reference evidence="3" key="1">
    <citation type="submission" date="2023-08" db="EMBL/GenBank/DDBJ databases">
        <title>The draft genome of Tsukamurella strandjordii strain 050030.</title>
        <authorList>
            <person name="Zhao F."/>
            <person name="Feng Y."/>
            <person name="Zong Z."/>
        </authorList>
    </citation>
    <scope>NUCLEOTIDE SEQUENCE</scope>
    <source>
        <strain evidence="3">050030</strain>
    </source>
</reference>
<dbReference type="RefSeq" id="WP_305112390.1">
    <property type="nucleotide sequence ID" value="NZ_JAUTIX010000007.1"/>
</dbReference>
<feature type="compositionally biased region" description="Low complexity" evidence="1">
    <location>
        <begin position="299"/>
        <end position="312"/>
    </location>
</feature>
<feature type="region of interest" description="Disordered" evidence="1">
    <location>
        <begin position="251"/>
        <end position="372"/>
    </location>
</feature>
<gene>
    <name evidence="3" type="ORF">Q7X28_18375</name>
</gene>
<dbReference type="AlphaFoldDB" id="A0AA90NCA4"/>
<protein>
    <submittedName>
        <fullName evidence="3">Uncharacterized protein</fullName>
    </submittedName>
</protein>
<evidence type="ECO:0000313" key="3">
    <source>
        <dbReference type="EMBL" id="MDP0399887.1"/>
    </source>
</evidence>
<comment type="caution">
    <text evidence="3">The sequence shown here is derived from an EMBL/GenBank/DDBJ whole genome shotgun (WGS) entry which is preliminary data.</text>
</comment>
<feature type="chain" id="PRO_5041643414" evidence="2">
    <location>
        <begin position="34"/>
        <end position="372"/>
    </location>
</feature>
<sequence length="372" mass="37544">MSRRRSTGLRAPLRTGAALAVAASVALAPAAQAAERSFAPSAVTTTAQLTGTTAALSAASGRRPLPPPTNIDDVTWLRGMLESMRRSATFLWEGGSLFPDHTPGFNGTVERMRTALDAGDAAAAYTWAVNFADSYRIAFSSFGADAVDRFVPRIGPVGVAFAEAYSYLRLANSNLVATVVGVPRILLQTAQDAAPYLRNGNILSVMDVLNDGAYKVGEFALDGIFGSGRTVSNLIAAVGAFGKSLEASFPPPASVVPQSDPIPAPDGVAPIPAVREPVATSTSASDQIEAVSTANDGVTAPATVDATPAETPKGPAAPTTQLDGAASSSTELPEAGAGTGGATKDAKGDSPDSTTAASGAEPPADAPSGSTD</sequence>
<accession>A0AA90NCA4</accession>
<keyword evidence="4" id="KW-1185">Reference proteome</keyword>
<dbReference type="Proteomes" id="UP001178281">
    <property type="component" value="Unassembled WGS sequence"/>
</dbReference>
<dbReference type="InterPro" id="IPR006311">
    <property type="entry name" value="TAT_signal"/>
</dbReference>
<feature type="signal peptide" evidence="2">
    <location>
        <begin position="1"/>
        <end position="33"/>
    </location>
</feature>
<proteinExistence type="predicted"/>
<keyword evidence="2" id="KW-0732">Signal</keyword>
<feature type="compositionally biased region" description="Pro residues" evidence="1">
    <location>
        <begin position="251"/>
        <end position="264"/>
    </location>
</feature>
<evidence type="ECO:0000256" key="1">
    <source>
        <dbReference type="SAM" id="MobiDB-lite"/>
    </source>
</evidence>
<name>A0AA90NCA4_9ACTN</name>
<dbReference type="PROSITE" id="PS51318">
    <property type="entry name" value="TAT"/>
    <property type="match status" value="1"/>
</dbReference>
<organism evidence="3 4">
    <name type="scientific">Tsukamurella strandjordii</name>
    <dbReference type="NCBI Taxonomy" id="147577"/>
    <lineage>
        <taxon>Bacteria</taxon>
        <taxon>Bacillati</taxon>
        <taxon>Actinomycetota</taxon>
        <taxon>Actinomycetes</taxon>
        <taxon>Mycobacteriales</taxon>
        <taxon>Tsukamurellaceae</taxon>
        <taxon>Tsukamurella</taxon>
    </lineage>
</organism>